<evidence type="ECO:0000313" key="2">
    <source>
        <dbReference type="EMBL" id="CAG8636171.1"/>
    </source>
</evidence>
<comment type="caution">
    <text evidence="2">The sequence shown here is derived from an EMBL/GenBank/DDBJ whole genome shotgun (WGS) entry which is preliminary data.</text>
</comment>
<dbReference type="AlphaFoldDB" id="A0A9N9DHQ7"/>
<evidence type="ECO:0000313" key="3">
    <source>
        <dbReference type="Proteomes" id="UP000789706"/>
    </source>
</evidence>
<dbReference type="EMBL" id="CAJVPK010004371">
    <property type="protein sequence ID" value="CAG8636171.1"/>
    <property type="molecule type" value="Genomic_DNA"/>
</dbReference>
<organism evidence="2 3">
    <name type="scientific">Diversispora eburnea</name>
    <dbReference type="NCBI Taxonomy" id="1213867"/>
    <lineage>
        <taxon>Eukaryota</taxon>
        <taxon>Fungi</taxon>
        <taxon>Fungi incertae sedis</taxon>
        <taxon>Mucoromycota</taxon>
        <taxon>Glomeromycotina</taxon>
        <taxon>Glomeromycetes</taxon>
        <taxon>Diversisporales</taxon>
        <taxon>Diversisporaceae</taxon>
        <taxon>Diversispora</taxon>
    </lineage>
</organism>
<feature type="non-terminal residue" evidence="2">
    <location>
        <position position="165"/>
    </location>
</feature>
<keyword evidence="3" id="KW-1185">Reference proteome</keyword>
<proteinExistence type="predicted"/>
<feature type="compositionally biased region" description="Polar residues" evidence="1">
    <location>
        <begin position="110"/>
        <end position="120"/>
    </location>
</feature>
<feature type="compositionally biased region" description="Polar residues" evidence="1">
    <location>
        <begin position="88"/>
        <end position="98"/>
    </location>
</feature>
<dbReference type="Proteomes" id="UP000789706">
    <property type="component" value="Unassembled WGS sequence"/>
</dbReference>
<reference evidence="2" key="1">
    <citation type="submission" date="2021-06" db="EMBL/GenBank/DDBJ databases">
        <authorList>
            <person name="Kallberg Y."/>
            <person name="Tangrot J."/>
            <person name="Rosling A."/>
        </authorList>
    </citation>
    <scope>NUCLEOTIDE SEQUENCE</scope>
    <source>
        <strain evidence="2">AZ414A</strain>
    </source>
</reference>
<feature type="region of interest" description="Disordered" evidence="1">
    <location>
        <begin position="63"/>
        <end position="120"/>
    </location>
</feature>
<gene>
    <name evidence="2" type="ORF">DEBURN_LOCUS10978</name>
</gene>
<name>A0A9N9DHQ7_9GLOM</name>
<protein>
    <submittedName>
        <fullName evidence="2">3278_t:CDS:1</fullName>
    </submittedName>
</protein>
<feature type="region of interest" description="Disordered" evidence="1">
    <location>
        <begin position="139"/>
        <end position="165"/>
    </location>
</feature>
<dbReference type="OrthoDB" id="2376375at2759"/>
<evidence type="ECO:0000256" key="1">
    <source>
        <dbReference type="SAM" id="MobiDB-lite"/>
    </source>
</evidence>
<sequence length="165" mass="18914">QQCNNRFKNFVRDHTLMEQYIAGSRTGKRSRTGERYFEEFRSRFWERPETPFDILHNENTSVRRRYRNRTPPPTYRGVTPMSSRRESTTNQRNRSASPTRRIPSERGENSNRNNVGGDNATYSSSELINITSALNISASQNDSDFSMPDVGGGSQPLESINEEGS</sequence>
<accession>A0A9N9DHQ7</accession>